<accession>A0ACD5THS5</accession>
<reference evidence="1" key="1">
    <citation type="submission" date="2021-05" db="EMBL/GenBank/DDBJ databases">
        <authorList>
            <person name="Scholz U."/>
            <person name="Mascher M."/>
            <person name="Fiebig A."/>
        </authorList>
    </citation>
    <scope>NUCLEOTIDE SEQUENCE [LARGE SCALE GENOMIC DNA]</scope>
</reference>
<name>A0ACD5THS5_AVESA</name>
<organism evidence="1 2">
    <name type="scientific">Avena sativa</name>
    <name type="common">Oat</name>
    <dbReference type="NCBI Taxonomy" id="4498"/>
    <lineage>
        <taxon>Eukaryota</taxon>
        <taxon>Viridiplantae</taxon>
        <taxon>Streptophyta</taxon>
        <taxon>Embryophyta</taxon>
        <taxon>Tracheophyta</taxon>
        <taxon>Spermatophyta</taxon>
        <taxon>Magnoliopsida</taxon>
        <taxon>Liliopsida</taxon>
        <taxon>Poales</taxon>
        <taxon>Poaceae</taxon>
        <taxon>BOP clade</taxon>
        <taxon>Pooideae</taxon>
        <taxon>Poodae</taxon>
        <taxon>Poeae</taxon>
        <taxon>Poeae Chloroplast Group 1 (Aveneae type)</taxon>
        <taxon>Aveninae</taxon>
        <taxon>Avena</taxon>
    </lineage>
</organism>
<dbReference type="EnsemblPlants" id="AVESA.00010b.r2.1AG0055410.1">
    <property type="protein sequence ID" value="AVESA.00010b.r2.1AG0055410.1.CDS"/>
    <property type="gene ID" value="AVESA.00010b.r2.1AG0055410"/>
</dbReference>
<evidence type="ECO:0000313" key="2">
    <source>
        <dbReference type="Proteomes" id="UP001732700"/>
    </source>
</evidence>
<reference evidence="1" key="2">
    <citation type="submission" date="2025-09" db="UniProtKB">
        <authorList>
            <consortium name="EnsemblPlants"/>
        </authorList>
    </citation>
    <scope>IDENTIFICATION</scope>
</reference>
<protein>
    <submittedName>
        <fullName evidence="1">Uncharacterized protein</fullName>
    </submittedName>
</protein>
<proteinExistence type="predicted"/>
<dbReference type="Proteomes" id="UP001732700">
    <property type="component" value="Chromosome 1A"/>
</dbReference>
<evidence type="ECO:0000313" key="1">
    <source>
        <dbReference type="EnsemblPlants" id="AVESA.00010b.r2.1AG0055410.1.CDS"/>
    </source>
</evidence>
<keyword evidence="2" id="KW-1185">Reference proteome</keyword>
<sequence>MTLEQLLGKVHQLQHLLDRFIACRPAGAARANRVVTVSLFPLVKESAQLYCELREVMAALTERFPDMETADCERVYGVFCGLVNQIDELDSFYAWCKDAYVCRQDDVPEVELITQKKLELMDDLILDKRAAESEEKLPPPSPEPPSPEPEAEEYDMNTTRALPAPTTERPAAVQEAHTAGEELDGELEMLLITTNAVDEEEADFLNLKADAMSGEEHGQQLALALFDGNPAGSAPTCDQFDTSSADWETALVESASALANQRAALGGGLNMMVLDGMYNHAAAANAQVFSGSASSVALRPPGPPMLALPAPPGMCSATEGADPFAASMVVPPPTYVQMSDMQTKQQNLTEEQMAWQHYGKNGMQGQGALAMLEQRPPGVYE</sequence>